<feature type="transmembrane region" description="Helical" evidence="7">
    <location>
        <begin position="153"/>
        <end position="172"/>
    </location>
</feature>
<feature type="transmembrane region" description="Helical" evidence="7">
    <location>
        <begin position="20"/>
        <end position="43"/>
    </location>
</feature>
<evidence type="ECO:0000313" key="8">
    <source>
        <dbReference type="EMBL" id="MBB6579191.1"/>
    </source>
</evidence>
<evidence type="ECO:0000256" key="6">
    <source>
        <dbReference type="ARBA" id="ARBA00023136"/>
    </source>
</evidence>
<gene>
    <name evidence="8" type="ORF">HNP33_003301</name>
</gene>
<comment type="similarity">
    <text evidence="2">Belongs to the chromate ion transporter (CHR) (TC 2.A.51) family.</text>
</comment>
<keyword evidence="9" id="KW-1185">Reference proteome</keyword>
<evidence type="ECO:0000256" key="5">
    <source>
        <dbReference type="ARBA" id="ARBA00022989"/>
    </source>
</evidence>
<keyword evidence="5 7" id="KW-1133">Transmembrane helix</keyword>
<protein>
    <submittedName>
        <fullName evidence="8">Chromate transporter</fullName>
    </submittedName>
</protein>
<dbReference type="EMBL" id="JACHKZ010000024">
    <property type="protein sequence ID" value="MBB6579191.1"/>
    <property type="molecule type" value="Genomic_DNA"/>
</dbReference>
<feature type="transmembrane region" description="Helical" evidence="7">
    <location>
        <begin position="178"/>
        <end position="197"/>
    </location>
</feature>
<comment type="subcellular location">
    <subcellularLocation>
        <location evidence="1">Cell membrane</location>
        <topology evidence="1">Multi-pass membrane protein</topology>
    </subcellularLocation>
</comment>
<dbReference type="Pfam" id="PF02417">
    <property type="entry name" value="Chromate_transp"/>
    <property type="match status" value="1"/>
</dbReference>
<proteinExistence type="inferred from homology"/>
<evidence type="ECO:0000256" key="3">
    <source>
        <dbReference type="ARBA" id="ARBA00022475"/>
    </source>
</evidence>
<organism evidence="8 9">
    <name type="scientific">Comamonas odontotermitis</name>
    <dbReference type="NCBI Taxonomy" id="379895"/>
    <lineage>
        <taxon>Bacteria</taxon>
        <taxon>Pseudomonadati</taxon>
        <taxon>Pseudomonadota</taxon>
        <taxon>Betaproteobacteria</taxon>
        <taxon>Burkholderiales</taxon>
        <taxon>Comamonadaceae</taxon>
        <taxon>Comamonas</taxon>
    </lineage>
</organism>
<keyword evidence="6 7" id="KW-0472">Membrane</keyword>
<keyword evidence="4 7" id="KW-0812">Transmembrane</keyword>
<dbReference type="PANTHER" id="PTHR43663">
    <property type="entry name" value="CHROMATE TRANSPORT PROTEIN-RELATED"/>
    <property type="match status" value="1"/>
</dbReference>
<keyword evidence="3" id="KW-1003">Cell membrane</keyword>
<sequence length="210" mass="22138">MPTSPQTASPATPQRHAPRNLWHLFTTFTVIALQGFGGVLAIVQRELVEKRGWLTNQEFIEDWSVAQIMPGPNVVNLSITLGDRYFGWRGALAASLGMLLVPMLLVIALAVLYNHWSASPAVAGAVRGMAAVAAGLVAGTACKLAASLRSNPLGLWAGLAFAAAAMLALAWLHWPLAWVLLGLGGASYALVYARLAPARAAAAPVHKEEA</sequence>
<evidence type="ECO:0000256" key="4">
    <source>
        <dbReference type="ARBA" id="ARBA00022692"/>
    </source>
</evidence>
<evidence type="ECO:0000313" key="9">
    <source>
        <dbReference type="Proteomes" id="UP000562492"/>
    </source>
</evidence>
<comment type="caution">
    <text evidence="8">The sequence shown here is derived from an EMBL/GenBank/DDBJ whole genome shotgun (WGS) entry which is preliminary data.</text>
</comment>
<accession>A0ABR6RJ38</accession>
<dbReference type="RefSeq" id="WP_184710248.1">
    <property type="nucleotide sequence ID" value="NZ_JACHKZ010000024.1"/>
</dbReference>
<evidence type="ECO:0000256" key="2">
    <source>
        <dbReference type="ARBA" id="ARBA00005262"/>
    </source>
</evidence>
<dbReference type="InterPro" id="IPR003370">
    <property type="entry name" value="Chromate_transpt"/>
</dbReference>
<reference evidence="8 9" key="1">
    <citation type="submission" date="2020-08" db="EMBL/GenBank/DDBJ databases">
        <title>Functional genomics of gut bacteria from endangered species of beetles.</title>
        <authorList>
            <person name="Carlos-Shanley C."/>
        </authorList>
    </citation>
    <scope>NUCLEOTIDE SEQUENCE [LARGE SCALE GENOMIC DNA]</scope>
    <source>
        <strain evidence="8 9">S00124</strain>
    </source>
</reference>
<feature type="transmembrane region" description="Helical" evidence="7">
    <location>
        <begin position="91"/>
        <end position="113"/>
    </location>
</feature>
<dbReference type="Proteomes" id="UP000562492">
    <property type="component" value="Unassembled WGS sequence"/>
</dbReference>
<feature type="transmembrane region" description="Helical" evidence="7">
    <location>
        <begin position="125"/>
        <end position="146"/>
    </location>
</feature>
<evidence type="ECO:0000256" key="7">
    <source>
        <dbReference type="SAM" id="Phobius"/>
    </source>
</evidence>
<dbReference type="InterPro" id="IPR052518">
    <property type="entry name" value="CHR_Transporter"/>
</dbReference>
<name>A0ABR6RJ38_9BURK</name>
<dbReference type="PANTHER" id="PTHR43663:SF1">
    <property type="entry name" value="CHROMATE TRANSPORTER"/>
    <property type="match status" value="1"/>
</dbReference>
<evidence type="ECO:0000256" key="1">
    <source>
        <dbReference type="ARBA" id="ARBA00004651"/>
    </source>
</evidence>